<reference evidence="4" key="1">
    <citation type="submission" date="2017-05" db="EMBL/GenBank/DDBJ databases">
        <authorList>
            <person name="Kirkegaard R."/>
            <person name="Mcilroy J S."/>
        </authorList>
    </citation>
    <scope>NUCLEOTIDE SEQUENCE [LARGE SCALE GENOMIC DNA]</scope>
</reference>
<sequence>MNKKKIYSLIEISLLFICLVTGCISQNSTKELPDQSEETKIVAYALFPQPVLGIVIDGDGKTLYVEPGSASERAGLVSGDILISIDGVSVTSERDKVREVIRSNTEEMKMEIQYQRGENVIVALITPSQKIQHPDDQTPKRTPTPVFPPEDYL</sequence>
<evidence type="ECO:0000313" key="4">
    <source>
        <dbReference type="Proteomes" id="UP000195514"/>
    </source>
</evidence>
<dbReference type="SMART" id="SM00228">
    <property type="entry name" value="PDZ"/>
    <property type="match status" value="1"/>
</dbReference>
<accession>A0A1Y6K2X4</accession>
<dbReference type="KEGG" id="abat:CFX1CAM_0948"/>
<feature type="region of interest" description="Disordered" evidence="1">
    <location>
        <begin position="129"/>
        <end position="153"/>
    </location>
</feature>
<dbReference type="AlphaFoldDB" id="A0A1Y6K2X4"/>
<name>A0A1Y6K2X4_9CHLR</name>
<dbReference type="InterPro" id="IPR036034">
    <property type="entry name" value="PDZ_sf"/>
</dbReference>
<organism evidence="3 4">
    <name type="scientific">Candidatus Brevifilum fermentans</name>
    <dbReference type="NCBI Taxonomy" id="1986204"/>
    <lineage>
        <taxon>Bacteria</taxon>
        <taxon>Bacillati</taxon>
        <taxon>Chloroflexota</taxon>
        <taxon>Anaerolineae</taxon>
        <taxon>Anaerolineales</taxon>
        <taxon>Anaerolineaceae</taxon>
        <taxon>Candidatus Brevifilum</taxon>
    </lineage>
</organism>
<dbReference type="Pfam" id="PF17820">
    <property type="entry name" value="PDZ_6"/>
    <property type="match status" value="1"/>
</dbReference>
<evidence type="ECO:0000259" key="2">
    <source>
        <dbReference type="PROSITE" id="PS50106"/>
    </source>
</evidence>
<protein>
    <recommendedName>
        <fullName evidence="2">PDZ domain-containing protein</fullName>
    </recommendedName>
</protein>
<dbReference type="RefSeq" id="WP_087861910.1">
    <property type="nucleotide sequence ID" value="NZ_LT859958.1"/>
</dbReference>
<proteinExistence type="predicted"/>
<dbReference type="PROSITE" id="PS50106">
    <property type="entry name" value="PDZ"/>
    <property type="match status" value="1"/>
</dbReference>
<feature type="domain" description="PDZ" evidence="2">
    <location>
        <begin position="41"/>
        <end position="116"/>
    </location>
</feature>
<dbReference type="EMBL" id="LT859958">
    <property type="protein sequence ID" value="SMX54013.1"/>
    <property type="molecule type" value="Genomic_DNA"/>
</dbReference>
<dbReference type="SUPFAM" id="SSF50156">
    <property type="entry name" value="PDZ domain-like"/>
    <property type="match status" value="1"/>
</dbReference>
<dbReference type="Proteomes" id="UP000195514">
    <property type="component" value="Chromosome I"/>
</dbReference>
<keyword evidence="4" id="KW-1185">Reference proteome</keyword>
<dbReference type="Gene3D" id="2.30.42.10">
    <property type="match status" value="1"/>
</dbReference>
<evidence type="ECO:0000256" key="1">
    <source>
        <dbReference type="SAM" id="MobiDB-lite"/>
    </source>
</evidence>
<dbReference type="PROSITE" id="PS51257">
    <property type="entry name" value="PROKAR_LIPOPROTEIN"/>
    <property type="match status" value="1"/>
</dbReference>
<evidence type="ECO:0000313" key="3">
    <source>
        <dbReference type="EMBL" id="SMX54013.1"/>
    </source>
</evidence>
<dbReference type="InterPro" id="IPR001478">
    <property type="entry name" value="PDZ"/>
</dbReference>
<gene>
    <name evidence="3" type="ORF">CFX1CAM_0948</name>
</gene>
<dbReference type="OrthoDB" id="9792183at2"/>
<dbReference type="InterPro" id="IPR041489">
    <property type="entry name" value="PDZ_6"/>
</dbReference>